<gene>
    <name evidence="2" type="ORF">DAEQUDRAFT_129423</name>
</gene>
<organism evidence="2 3">
    <name type="scientific">Daedalea quercina L-15889</name>
    <dbReference type="NCBI Taxonomy" id="1314783"/>
    <lineage>
        <taxon>Eukaryota</taxon>
        <taxon>Fungi</taxon>
        <taxon>Dikarya</taxon>
        <taxon>Basidiomycota</taxon>
        <taxon>Agaricomycotina</taxon>
        <taxon>Agaricomycetes</taxon>
        <taxon>Polyporales</taxon>
        <taxon>Fomitopsis</taxon>
    </lineage>
</organism>
<feature type="region of interest" description="Disordered" evidence="1">
    <location>
        <begin position="77"/>
        <end position="166"/>
    </location>
</feature>
<evidence type="ECO:0000256" key="1">
    <source>
        <dbReference type="SAM" id="MobiDB-lite"/>
    </source>
</evidence>
<dbReference type="EMBL" id="KV429046">
    <property type="protein sequence ID" value="KZT71404.1"/>
    <property type="molecule type" value="Genomic_DNA"/>
</dbReference>
<keyword evidence="3" id="KW-1185">Reference proteome</keyword>
<evidence type="ECO:0000313" key="3">
    <source>
        <dbReference type="Proteomes" id="UP000076727"/>
    </source>
</evidence>
<proteinExistence type="predicted"/>
<reference evidence="2 3" key="1">
    <citation type="journal article" date="2016" name="Mol. Biol. Evol.">
        <title>Comparative Genomics of Early-Diverging Mushroom-Forming Fungi Provides Insights into the Origins of Lignocellulose Decay Capabilities.</title>
        <authorList>
            <person name="Nagy L.G."/>
            <person name="Riley R."/>
            <person name="Tritt A."/>
            <person name="Adam C."/>
            <person name="Daum C."/>
            <person name="Floudas D."/>
            <person name="Sun H."/>
            <person name="Yadav J.S."/>
            <person name="Pangilinan J."/>
            <person name="Larsson K.H."/>
            <person name="Matsuura K."/>
            <person name="Barry K."/>
            <person name="Labutti K."/>
            <person name="Kuo R."/>
            <person name="Ohm R.A."/>
            <person name="Bhattacharya S.S."/>
            <person name="Shirouzu T."/>
            <person name="Yoshinaga Y."/>
            <person name="Martin F.M."/>
            <person name="Grigoriev I.V."/>
            <person name="Hibbett D.S."/>
        </authorList>
    </citation>
    <scope>NUCLEOTIDE SEQUENCE [LARGE SCALE GENOMIC DNA]</scope>
    <source>
        <strain evidence="2 3">L-15889</strain>
    </source>
</reference>
<sequence length="246" mass="27322">MYVACRGSLGDGDVLCPVGGRPSYIYIPRCTPAPRLYHLFLHSQHFRTHSSHNSMSREFDDAASWAGREVRLPPYPRPPSIDQAGLINPHPRFRPGRRRRGRRAPLRQRRARRLLRDARGRAGRARGRGPIRVRRTSGRGPVRARRASGRGRLRARGRARRRGRTVRRRALGRRRGAFNSQSRSAVRCPGGGLETEVLTRLGGWKVGSAERGVKDVGEGIVDAIGGAVGWAARKVSSRSSPICVVP</sequence>
<evidence type="ECO:0000313" key="2">
    <source>
        <dbReference type="EMBL" id="KZT71404.1"/>
    </source>
</evidence>
<protein>
    <submittedName>
        <fullName evidence="2">Uncharacterized protein</fullName>
    </submittedName>
</protein>
<accession>A0A165S182</accession>
<dbReference type="OrthoDB" id="3245540at2759"/>
<dbReference type="Proteomes" id="UP000076727">
    <property type="component" value="Unassembled WGS sequence"/>
</dbReference>
<name>A0A165S182_9APHY</name>
<feature type="compositionally biased region" description="Basic residues" evidence="1">
    <location>
        <begin position="91"/>
        <end position="113"/>
    </location>
</feature>
<feature type="compositionally biased region" description="Basic residues" evidence="1">
    <location>
        <begin position="121"/>
        <end position="166"/>
    </location>
</feature>
<dbReference type="AlphaFoldDB" id="A0A165S182"/>